<dbReference type="AlphaFoldDB" id="A0A7J4GUA8"/>
<name>A0A7J4GUA8_9ARCH</name>
<evidence type="ECO:0000313" key="1">
    <source>
        <dbReference type="EMBL" id="HIF37364.1"/>
    </source>
</evidence>
<comment type="caution">
    <text evidence="1">The sequence shown here is derived from an EMBL/GenBank/DDBJ whole genome shotgun (WGS) entry which is preliminary data.</text>
</comment>
<proteinExistence type="predicted"/>
<reference evidence="2" key="1">
    <citation type="journal article" date="2019" name="bioRxiv">
        <title>Genome diversification in globally distributed novel marine Proteobacteria is linked to environmental adaptation.</title>
        <authorList>
            <person name="Zhou Z."/>
            <person name="Tran P.Q."/>
            <person name="Kieft K."/>
            <person name="Anantharaman K."/>
        </authorList>
    </citation>
    <scope>NUCLEOTIDE SEQUENCE [LARGE SCALE GENOMIC DNA]</scope>
</reference>
<organism evidence="1 2">
    <name type="scientific">Marine Group III euryarchaeote</name>
    <dbReference type="NCBI Taxonomy" id="2173149"/>
    <lineage>
        <taxon>Archaea</taxon>
        <taxon>Methanobacteriati</taxon>
        <taxon>Thermoplasmatota</taxon>
        <taxon>Thermoplasmata</taxon>
        <taxon>Candidatus Thermoprofundales</taxon>
    </lineage>
</organism>
<accession>A0A7J4GUA8</accession>
<gene>
    <name evidence="1" type="ORF">EYQ70_03025</name>
</gene>
<dbReference type="EMBL" id="DUCX01000040">
    <property type="protein sequence ID" value="HIF37364.1"/>
    <property type="molecule type" value="Genomic_DNA"/>
</dbReference>
<protein>
    <submittedName>
        <fullName evidence="1">Uncharacterized protein</fullName>
    </submittedName>
</protein>
<evidence type="ECO:0000313" key="2">
    <source>
        <dbReference type="Proteomes" id="UP000585802"/>
    </source>
</evidence>
<sequence>MSEEDDTAPEIPALVKKYVPGVTRGLSWAKYGKEKGKGTAMKSEAFQEAKAEGFATALKAPSGETANQILKDATDGLWNRARELTEKAKEVSHRINSQKSKKEREDVLALARKAAKKAGVQAAIAAGWEQGWKEGIQERDSENSD</sequence>
<dbReference type="Proteomes" id="UP000585802">
    <property type="component" value="Unassembled WGS sequence"/>
</dbReference>